<dbReference type="PANTHER" id="PTHR30024">
    <property type="entry name" value="ALIPHATIC SULFONATES-BINDING PROTEIN-RELATED"/>
    <property type="match status" value="1"/>
</dbReference>
<dbReference type="PANTHER" id="PTHR30024:SF47">
    <property type="entry name" value="TAURINE-BINDING PERIPLASMIC PROTEIN"/>
    <property type="match status" value="1"/>
</dbReference>
<dbReference type="RefSeq" id="WP_004630498.1">
    <property type="nucleotide sequence ID" value="NZ_AORV01000066.1"/>
</dbReference>
<sequence length="354" mass="38679">MKKTKKVVSLLLTIIMLTSFVTGCGSSESKSNTSDSAVSAITYKLGISAYPAFYTWYIPQAEKFFEKNGVNVELVYFPVYSDSVQAFNSGKVDMISLAIPDAIAPYISGIEYETVLVLDNSNGADGLVGKKGINSISDLKGKSVATEYGTIEHFFLLQALQTAEMTEKDVNFVNLSISDSAPAFIAGTVDAACLWEPSLSKAQTLEGSKLLYSSENTPGLIPDVLLVSGDMARNSPDDIEAVINSYFDGMDFYVANEKQAIADMAKGAEITEDEMKVAMSGSRLFTVQECIDAMDQESESYSYLPYTTNRIAEFLHSVKMIDSVPDDTKKMFNSTYLKKVLEKRGSKPVPDTKK</sequence>
<accession>S0FFN7</accession>
<dbReference type="PATRIC" id="fig|1195236.3.peg.5148"/>
<dbReference type="AlphaFoldDB" id="S0FFN7"/>
<dbReference type="GO" id="GO:0016020">
    <property type="term" value="C:membrane"/>
    <property type="evidence" value="ECO:0007669"/>
    <property type="project" value="InterPro"/>
</dbReference>
<evidence type="ECO:0000256" key="5">
    <source>
        <dbReference type="SAM" id="SignalP"/>
    </source>
</evidence>
<dbReference type="SUPFAM" id="SSF53850">
    <property type="entry name" value="Periplasmic binding protein-like II"/>
    <property type="match status" value="1"/>
</dbReference>
<dbReference type="PROSITE" id="PS51257">
    <property type="entry name" value="PROKAR_LIPOPROTEIN"/>
    <property type="match status" value="1"/>
</dbReference>
<dbReference type="CDD" id="cd13563">
    <property type="entry name" value="PBP2_SsuA_like_6"/>
    <property type="match status" value="1"/>
</dbReference>
<dbReference type="Proteomes" id="UP000014155">
    <property type="component" value="Unassembled WGS sequence"/>
</dbReference>
<name>S0FFN7_RUMCE</name>
<evidence type="ECO:0000256" key="3">
    <source>
        <dbReference type="ARBA" id="ARBA00022448"/>
    </source>
</evidence>
<proteinExistence type="inferred from homology"/>
<evidence type="ECO:0000313" key="8">
    <source>
        <dbReference type="Proteomes" id="UP000014155"/>
    </source>
</evidence>
<evidence type="ECO:0000259" key="6">
    <source>
        <dbReference type="Pfam" id="PF09084"/>
    </source>
</evidence>
<evidence type="ECO:0000256" key="2">
    <source>
        <dbReference type="ARBA" id="ARBA00010742"/>
    </source>
</evidence>
<dbReference type="InterPro" id="IPR010067">
    <property type="entry name" value="ABC_SsuA_sub-bd"/>
</dbReference>
<evidence type="ECO:0000313" key="7">
    <source>
        <dbReference type="EMBL" id="EMS69432.1"/>
    </source>
</evidence>
<organism evidence="7 8">
    <name type="scientific">Ruminiclostridium cellobioparum subsp. termitidis CT1112</name>
    <dbReference type="NCBI Taxonomy" id="1195236"/>
    <lineage>
        <taxon>Bacteria</taxon>
        <taxon>Bacillati</taxon>
        <taxon>Bacillota</taxon>
        <taxon>Clostridia</taxon>
        <taxon>Eubacteriales</taxon>
        <taxon>Oscillospiraceae</taxon>
        <taxon>Ruminiclostridium</taxon>
    </lineage>
</organism>
<keyword evidence="3" id="KW-0813">Transport</keyword>
<reference evidence="7 8" key="1">
    <citation type="journal article" date="2013" name="Genome Announc.">
        <title>Draft Genome Sequence of the Cellulolytic, Mesophilic, Anaerobic Bacterium Clostridium termitidis Strain CT1112 (DSM 5398).</title>
        <authorList>
            <person name="Lal S."/>
            <person name="Ramachandran U."/>
            <person name="Zhang X."/>
            <person name="Munir R."/>
            <person name="Sparling R."/>
            <person name="Levin D.B."/>
        </authorList>
    </citation>
    <scope>NUCLEOTIDE SEQUENCE [LARGE SCALE GENOMIC DNA]</scope>
    <source>
        <strain evidence="7 8">CT1112</strain>
    </source>
</reference>
<dbReference type="GO" id="GO:0042626">
    <property type="term" value="F:ATPase-coupled transmembrane transporter activity"/>
    <property type="evidence" value="ECO:0007669"/>
    <property type="project" value="InterPro"/>
</dbReference>
<gene>
    <name evidence="7" type="ORF">CTER_4955</name>
</gene>
<dbReference type="GO" id="GO:0042597">
    <property type="term" value="C:periplasmic space"/>
    <property type="evidence" value="ECO:0007669"/>
    <property type="project" value="UniProtKB-SubCell"/>
</dbReference>
<feature type="signal peptide" evidence="5">
    <location>
        <begin position="1"/>
        <end position="23"/>
    </location>
</feature>
<feature type="chain" id="PRO_5039288086" evidence="5">
    <location>
        <begin position="24"/>
        <end position="354"/>
    </location>
</feature>
<dbReference type="EMBL" id="AORV01000066">
    <property type="protein sequence ID" value="EMS69432.1"/>
    <property type="molecule type" value="Genomic_DNA"/>
</dbReference>
<comment type="subcellular location">
    <subcellularLocation>
        <location evidence="1">Periplasm</location>
    </subcellularLocation>
</comment>
<evidence type="ECO:0000256" key="4">
    <source>
        <dbReference type="ARBA" id="ARBA00022729"/>
    </source>
</evidence>
<dbReference type="NCBIfam" id="TIGR01728">
    <property type="entry name" value="SsuA_fam"/>
    <property type="match status" value="1"/>
</dbReference>
<dbReference type="Pfam" id="PF09084">
    <property type="entry name" value="NMT1"/>
    <property type="match status" value="1"/>
</dbReference>
<evidence type="ECO:0000256" key="1">
    <source>
        <dbReference type="ARBA" id="ARBA00004418"/>
    </source>
</evidence>
<dbReference type="STRING" id="1195236.CTER_4955"/>
<dbReference type="eggNOG" id="COG0715">
    <property type="taxonomic scope" value="Bacteria"/>
</dbReference>
<keyword evidence="8" id="KW-1185">Reference proteome</keyword>
<dbReference type="Gene3D" id="3.40.190.10">
    <property type="entry name" value="Periplasmic binding protein-like II"/>
    <property type="match status" value="2"/>
</dbReference>
<comment type="similarity">
    <text evidence="2">Belongs to the bacterial solute-binding protein SsuA/TauA family.</text>
</comment>
<dbReference type="InterPro" id="IPR015168">
    <property type="entry name" value="SsuA/THI5"/>
</dbReference>
<protein>
    <submittedName>
        <fullName evidence="7">ABC transporter, substrate-binding protein, aliphatic sulfonates family</fullName>
    </submittedName>
</protein>
<keyword evidence="4 5" id="KW-0732">Signal</keyword>
<comment type="caution">
    <text evidence="7">The sequence shown here is derived from an EMBL/GenBank/DDBJ whole genome shotgun (WGS) entry which is preliminary data.</text>
</comment>
<feature type="domain" description="SsuA/THI5-like" evidence="6">
    <location>
        <begin position="53"/>
        <end position="260"/>
    </location>
</feature>